<evidence type="ECO:0000313" key="3">
    <source>
        <dbReference type="Proteomes" id="UP001157418"/>
    </source>
</evidence>
<evidence type="ECO:0000313" key="2">
    <source>
        <dbReference type="EMBL" id="CAH1427488.1"/>
    </source>
</evidence>
<protein>
    <submittedName>
        <fullName evidence="2">Uncharacterized protein</fullName>
    </submittedName>
</protein>
<feature type="transmembrane region" description="Helical" evidence="1">
    <location>
        <begin position="45"/>
        <end position="62"/>
    </location>
</feature>
<keyword evidence="1" id="KW-0472">Membrane</keyword>
<reference evidence="2 3" key="1">
    <citation type="submission" date="2022-01" db="EMBL/GenBank/DDBJ databases">
        <authorList>
            <person name="Xiong W."/>
            <person name="Schranz E."/>
        </authorList>
    </citation>
    <scope>NUCLEOTIDE SEQUENCE [LARGE SCALE GENOMIC DNA]</scope>
</reference>
<accession>A0AAU9MS77</accession>
<proteinExistence type="predicted"/>
<keyword evidence="3" id="KW-1185">Reference proteome</keyword>
<dbReference type="AlphaFoldDB" id="A0AAU9MS77"/>
<evidence type="ECO:0000256" key="1">
    <source>
        <dbReference type="SAM" id="Phobius"/>
    </source>
</evidence>
<comment type="caution">
    <text evidence="2">The sequence shown here is derived from an EMBL/GenBank/DDBJ whole genome shotgun (WGS) entry which is preliminary data.</text>
</comment>
<sequence length="183" mass="21472">MGKCNLNPLYLIRRDTDLSSIDRCDFIVDCLVRTKKVYNPEKETSFFYGLAAYLMLLYVYSFKFDHLQVTSNRPTIIYWTSEKIRFLEDILHEDGGFGCGDVNKPYVEEECQEFEYNEEEFDGDEDLSDEDGEEFDVNKVSVVEVYETKVSYMNQKMEDLKKDLVLKIDEGVLKIPKSQNLKN</sequence>
<name>A0AAU9MS77_9ASTR</name>
<dbReference type="PANTHER" id="PTHR34835">
    <property type="entry name" value="OS07G0283600 PROTEIN-RELATED"/>
    <property type="match status" value="1"/>
</dbReference>
<organism evidence="2 3">
    <name type="scientific">Lactuca virosa</name>
    <dbReference type="NCBI Taxonomy" id="75947"/>
    <lineage>
        <taxon>Eukaryota</taxon>
        <taxon>Viridiplantae</taxon>
        <taxon>Streptophyta</taxon>
        <taxon>Embryophyta</taxon>
        <taxon>Tracheophyta</taxon>
        <taxon>Spermatophyta</taxon>
        <taxon>Magnoliopsida</taxon>
        <taxon>eudicotyledons</taxon>
        <taxon>Gunneridae</taxon>
        <taxon>Pentapetalae</taxon>
        <taxon>asterids</taxon>
        <taxon>campanulids</taxon>
        <taxon>Asterales</taxon>
        <taxon>Asteraceae</taxon>
        <taxon>Cichorioideae</taxon>
        <taxon>Cichorieae</taxon>
        <taxon>Lactucinae</taxon>
        <taxon>Lactuca</taxon>
    </lineage>
</organism>
<gene>
    <name evidence="2" type="ORF">LVIROSA_LOCUS14491</name>
</gene>
<keyword evidence="1" id="KW-0812">Transmembrane</keyword>
<dbReference type="EMBL" id="CAKMRJ010002223">
    <property type="protein sequence ID" value="CAH1427488.1"/>
    <property type="molecule type" value="Genomic_DNA"/>
</dbReference>
<keyword evidence="1" id="KW-1133">Transmembrane helix</keyword>
<dbReference type="PANTHER" id="PTHR34835:SF90">
    <property type="entry name" value="AMINOTRANSFERASE-LIKE PLANT MOBILE DOMAIN-CONTAINING PROTEIN"/>
    <property type="match status" value="1"/>
</dbReference>
<dbReference type="Proteomes" id="UP001157418">
    <property type="component" value="Unassembled WGS sequence"/>
</dbReference>